<feature type="binding site" evidence="16">
    <location>
        <position position="94"/>
    </location>
    <ligand>
        <name>Mg(2+)</name>
        <dbReference type="ChEBI" id="CHEBI:18420"/>
    </ligand>
</feature>
<keyword evidence="5 16" id="KW-0963">Cytoplasm</keyword>
<keyword evidence="9 16" id="KW-0479">Metal-binding</keyword>
<protein>
    <recommendedName>
        <fullName evidence="16">DNA polymerase IV</fullName>
        <shortName evidence="16">Pol IV</shortName>
        <ecNumber evidence="16">2.7.7.7</ecNumber>
    </recommendedName>
</protein>
<keyword evidence="6 16" id="KW-0808">Transferase</keyword>
<dbReference type="InterPro" id="IPR043128">
    <property type="entry name" value="Rev_trsase/Diguanyl_cyclase"/>
</dbReference>
<keyword evidence="4 16" id="KW-0515">Mutator protein</keyword>
<evidence type="ECO:0000256" key="13">
    <source>
        <dbReference type="ARBA" id="ARBA00023125"/>
    </source>
</evidence>
<organism evidence="18 19">
    <name type="scientific">Apibacter mensalis</name>
    <dbReference type="NCBI Taxonomy" id="1586267"/>
    <lineage>
        <taxon>Bacteria</taxon>
        <taxon>Pseudomonadati</taxon>
        <taxon>Bacteroidota</taxon>
        <taxon>Flavobacteriia</taxon>
        <taxon>Flavobacteriales</taxon>
        <taxon>Weeksellaceae</taxon>
        <taxon>Apibacter</taxon>
    </lineage>
</organism>
<evidence type="ECO:0000259" key="17">
    <source>
        <dbReference type="PROSITE" id="PS50173"/>
    </source>
</evidence>
<dbReference type="SUPFAM" id="SSF56672">
    <property type="entry name" value="DNA/RNA polymerases"/>
    <property type="match status" value="1"/>
</dbReference>
<comment type="similarity">
    <text evidence="2 16">Belongs to the DNA polymerase type-Y family.</text>
</comment>
<evidence type="ECO:0000256" key="6">
    <source>
        <dbReference type="ARBA" id="ARBA00022679"/>
    </source>
</evidence>
<dbReference type="EC" id="2.7.7.7" evidence="16"/>
<dbReference type="GO" id="GO:0042276">
    <property type="term" value="P:error-prone translesion synthesis"/>
    <property type="evidence" value="ECO:0007669"/>
    <property type="project" value="TreeGrafter"/>
</dbReference>
<evidence type="ECO:0000256" key="11">
    <source>
        <dbReference type="ARBA" id="ARBA00022842"/>
    </source>
</evidence>
<accession>A0A0X3APZ2</accession>
<evidence type="ECO:0000256" key="7">
    <source>
        <dbReference type="ARBA" id="ARBA00022695"/>
    </source>
</evidence>
<dbReference type="GO" id="GO:0003887">
    <property type="term" value="F:DNA-directed DNA polymerase activity"/>
    <property type="evidence" value="ECO:0007669"/>
    <property type="project" value="UniProtKB-UniRule"/>
</dbReference>
<dbReference type="InterPro" id="IPR050116">
    <property type="entry name" value="DNA_polymerase-Y"/>
</dbReference>
<dbReference type="Proteomes" id="UP000182761">
    <property type="component" value="Unassembled WGS sequence"/>
</dbReference>
<evidence type="ECO:0000256" key="2">
    <source>
        <dbReference type="ARBA" id="ARBA00010945"/>
    </source>
</evidence>
<feature type="site" description="Substrate discrimination" evidence="16">
    <location>
        <position position="5"/>
    </location>
</feature>
<reference evidence="18 19" key="1">
    <citation type="submission" date="2016-01" db="EMBL/GenBank/DDBJ databases">
        <authorList>
            <person name="McClelland M."/>
            <person name="Jain A."/>
            <person name="Saraogi P."/>
            <person name="Mendelson R."/>
            <person name="Westerman R."/>
            <person name="SanMiguel P."/>
            <person name="Csonka L."/>
        </authorList>
    </citation>
    <scope>NUCLEOTIDE SEQUENCE [LARGE SCALE GENOMIC DNA]</scope>
    <source>
        <strain evidence="18 19">R-53146</strain>
    </source>
</reference>
<dbReference type="GO" id="GO:0003684">
    <property type="term" value="F:damaged DNA binding"/>
    <property type="evidence" value="ECO:0007669"/>
    <property type="project" value="InterPro"/>
</dbReference>
<dbReference type="PROSITE" id="PS50173">
    <property type="entry name" value="UMUC"/>
    <property type="match status" value="1"/>
</dbReference>
<comment type="caution">
    <text evidence="16">Lacks conserved residue(s) required for the propagation of feature annotation.</text>
</comment>
<dbReference type="FunFam" id="3.30.1490.100:FF:000004">
    <property type="entry name" value="DNA polymerase IV"/>
    <property type="match status" value="1"/>
</dbReference>
<evidence type="ECO:0000256" key="9">
    <source>
        <dbReference type="ARBA" id="ARBA00022723"/>
    </source>
</evidence>
<evidence type="ECO:0000256" key="8">
    <source>
        <dbReference type="ARBA" id="ARBA00022705"/>
    </source>
</evidence>
<keyword evidence="14 16" id="KW-0234">DNA repair</keyword>
<dbReference type="Pfam" id="PF11798">
    <property type="entry name" value="IMS_HHH"/>
    <property type="match status" value="1"/>
</dbReference>
<dbReference type="Pfam" id="PF11799">
    <property type="entry name" value="IMS_C"/>
    <property type="match status" value="1"/>
</dbReference>
<keyword evidence="8 16" id="KW-0235">DNA replication</keyword>
<evidence type="ECO:0000256" key="3">
    <source>
        <dbReference type="ARBA" id="ARBA00011245"/>
    </source>
</evidence>
<dbReference type="SUPFAM" id="SSF100879">
    <property type="entry name" value="Lesion bypass DNA polymerase (Y-family), little finger domain"/>
    <property type="match status" value="1"/>
</dbReference>
<evidence type="ECO:0000313" key="19">
    <source>
        <dbReference type="Proteomes" id="UP000182761"/>
    </source>
</evidence>
<evidence type="ECO:0000256" key="12">
    <source>
        <dbReference type="ARBA" id="ARBA00022932"/>
    </source>
</evidence>
<dbReference type="InterPro" id="IPR024728">
    <property type="entry name" value="PolY_HhH_motif"/>
</dbReference>
<sequence length="351" mass="40184">MDAFYASIEQRDHEEFRGKPLAVGFSGERGVVAAASYEARKFGVHSAMSSKQAIQRCPNLIFTSARFEIYRSVSKQIRNIFFQYTDLVEPLSFDEAFLDVTNSLKNKEFARDIAKEIKDKIFKETGLTASAGISFNKFLAKIASDYNKPDGLFIITPQKAEKFVENLRIENFFGIGKKTAEKMHQLGINTGWDLKQKSEEELIKLFGKQGSVYYLNARAIDNREVNPNRIRKSVGSENTLMEDTNSLPKLCSELDSICRDVLQRMNKISFKGRTVILKIKYSDFKVISKSKTITSFITDFPLLYKIALELLYTVNIDKKIRLIGISIKNSKSELMEDMQKNFQLKIPFKDF</sequence>
<dbReference type="InterPro" id="IPR022880">
    <property type="entry name" value="DNApol_IV"/>
</dbReference>
<evidence type="ECO:0000256" key="16">
    <source>
        <dbReference type="HAMAP-Rule" id="MF_01113"/>
    </source>
</evidence>
<dbReference type="STRING" id="1586267.GCA_001418685_00774"/>
<keyword evidence="10 16" id="KW-0227">DNA damage</keyword>
<dbReference type="Gene3D" id="3.40.1170.60">
    <property type="match status" value="1"/>
</dbReference>
<dbReference type="InterPro" id="IPR001126">
    <property type="entry name" value="UmuC"/>
</dbReference>
<evidence type="ECO:0000256" key="10">
    <source>
        <dbReference type="ARBA" id="ARBA00022763"/>
    </source>
</evidence>
<comment type="cofactor">
    <cofactor evidence="16">
        <name>Mg(2+)</name>
        <dbReference type="ChEBI" id="CHEBI:18420"/>
    </cofactor>
    <text evidence="16">Binds 2 magnesium ions per subunit.</text>
</comment>
<dbReference type="Gene3D" id="1.10.150.20">
    <property type="entry name" value="5' to 3' exonuclease, C-terminal subdomain"/>
    <property type="match status" value="1"/>
</dbReference>
<keyword evidence="19" id="KW-1185">Reference proteome</keyword>
<keyword evidence="7 16" id="KW-0548">Nucleotidyltransferase</keyword>
<comment type="subcellular location">
    <subcellularLocation>
        <location evidence="1 16">Cytoplasm</location>
    </subcellularLocation>
</comment>
<evidence type="ECO:0000256" key="14">
    <source>
        <dbReference type="ARBA" id="ARBA00023204"/>
    </source>
</evidence>
<dbReference type="FunFam" id="3.40.1170.60:FF:000001">
    <property type="entry name" value="DNA polymerase IV"/>
    <property type="match status" value="1"/>
</dbReference>
<comment type="function">
    <text evidence="16">Poorly processive, error-prone DNA polymerase involved in untargeted mutagenesis. Copies undamaged DNA at stalled replication forks, which arise in vivo from mismatched or misaligned primer ends. These misaligned primers can be extended by PolIV. Exhibits no 3'-5' exonuclease (proofreading) activity. May be involved in translesional synthesis, in conjunction with the beta clamp from PolIII.</text>
</comment>
<dbReference type="CDD" id="cd03586">
    <property type="entry name" value="PolY_Pol_IV_kappa"/>
    <property type="match status" value="1"/>
</dbReference>
<dbReference type="Pfam" id="PF00817">
    <property type="entry name" value="IMS"/>
    <property type="match status" value="1"/>
</dbReference>
<comment type="subunit">
    <text evidence="3 16">Monomer.</text>
</comment>
<dbReference type="InterPro" id="IPR043502">
    <property type="entry name" value="DNA/RNA_pol_sf"/>
</dbReference>
<dbReference type="GO" id="GO:0006281">
    <property type="term" value="P:DNA repair"/>
    <property type="evidence" value="ECO:0007669"/>
    <property type="project" value="UniProtKB-UniRule"/>
</dbReference>
<dbReference type="GO" id="GO:0009432">
    <property type="term" value="P:SOS response"/>
    <property type="evidence" value="ECO:0007669"/>
    <property type="project" value="TreeGrafter"/>
</dbReference>
<dbReference type="InterPro" id="IPR017961">
    <property type="entry name" value="DNA_pol_Y-fam_little_finger"/>
</dbReference>
<evidence type="ECO:0000256" key="1">
    <source>
        <dbReference type="ARBA" id="ARBA00004496"/>
    </source>
</evidence>
<keyword evidence="13 16" id="KW-0238">DNA-binding</keyword>
<dbReference type="InterPro" id="IPR036775">
    <property type="entry name" value="DNA_pol_Y-fam_lit_finger_sf"/>
</dbReference>
<dbReference type="PANTHER" id="PTHR11076:SF33">
    <property type="entry name" value="DNA POLYMERASE KAPPA"/>
    <property type="match status" value="1"/>
</dbReference>
<dbReference type="Gene3D" id="3.30.70.270">
    <property type="match status" value="1"/>
</dbReference>
<dbReference type="HAMAP" id="MF_01113">
    <property type="entry name" value="DNApol_IV"/>
    <property type="match status" value="1"/>
</dbReference>
<feature type="domain" description="UmuC" evidence="17">
    <location>
        <begin position="1"/>
        <end position="176"/>
    </location>
</feature>
<proteinExistence type="inferred from homology"/>
<dbReference type="NCBIfam" id="NF002677">
    <property type="entry name" value="PRK02406.1"/>
    <property type="match status" value="1"/>
</dbReference>
<evidence type="ECO:0000313" key="18">
    <source>
        <dbReference type="EMBL" id="CVK15938.1"/>
    </source>
</evidence>
<name>A0A0X3APZ2_9FLAO</name>
<keyword evidence="11 16" id="KW-0460">Magnesium</keyword>
<dbReference type="EMBL" id="FCOR01000004">
    <property type="protein sequence ID" value="CVK15938.1"/>
    <property type="molecule type" value="Genomic_DNA"/>
</dbReference>
<dbReference type="AlphaFoldDB" id="A0A0X3APZ2"/>
<dbReference type="PANTHER" id="PTHR11076">
    <property type="entry name" value="DNA REPAIR POLYMERASE UMUC / TRANSFERASE FAMILY MEMBER"/>
    <property type="match status" value="1"/>
</dbReference>
<evidence type="ECO:0000256" key="4">
    <source>
        <dbReference type="ARBA" id="ARBA00022457"/>
    </source>
</evidence>
<dbReference type="GO" id="GO:0000287">
    <property type="term" value="F:magnesium ion binding"/>
    <property type="evidence" value="ECO:0007669"/>
    <property type="project" value="UniProtKB-UniRule"/>
</dbReference>
<dbReference type="Gene3D" id="3.30.1490.100">
    <property type="entry name" value="DNA polymerase, Y-family, little finger domain"/>
    <property type="match status" value="1"/>
</dbReference>
<evidence type="ECO:0000256" key="15">
    <source>
        <dbReference type="ARBA" id="ARBA00049244"/>
    </source>
</evidence>
<gene>
    <name evidence="16" type="primary">dinB</name>
    <name evidence="18" type="ORF">Ga0061079_10456</name>
</gene>
<feature type="active site" evidence="16">
    <location>
        <position position="95"/>
    </location>
</feature>
<comment type="catalytic activity">
    <reaction evidence="15 16">
        <text>DNA(n) + a 2'-deoxyribonucleoside 5'-triphosphate = DNA(n+1) + diphosphate</text>
        <dbReference type="Rhea" id="RHEA:22508"/>
        <dbReference type="Rhea" id="RHEA-COMP:17339"/>
        <dbReference type="Rhea" id="RHEA-COMP:17340"/>
        <dbReference type="ChEBI" id="CHEBI:33019"/>
        <dbReference type="ChEBI" id="CHEBI:61560"/>
        <dbReference type="ChEBI" id="CHEBI:173112"/>
        <dbReference type="EC" id="2.7.7.7"/>
    </reaction>
</comment>
<keyword evidence="12 16" id="KW-0239">DNA-directed DNA polymerase</keyword>
<dbReference type="GO" id="GO:0006261">
    <property type="term" value="P:DNA-templated DNA replication"/>
    <property type="evidence" value="ECO:0007669"/>
    <property type="project" value="UniProtKB-UniRule"/>
</dbReference>
<evidence type="ECO:0000256" key="5">
    <source>
        <dbReference type="ARBA" id="ARBA00022490"/>
    </source>
</evidence>
<dbReference type="GO" id="GO:0005829">
    <property type="term" value="C:cytosol"/>
    <property type="evidence" value="ECO:0007669"/>
    <property type="project" value="TreeGrafter"/>
</dbReference>